<protein>
    <submittedName>
        <fullName evidence="1">Uncharacterized protein</fullName>
    </submittedName>
</protein>
<reference evidence="1" key="1">
    <citation type="submission" date="2022-05" db="EMBL/GenBank/DDBJ databases">
        <title>Chromosome-level genome of Chaenocephalus aceratus.</title>
        <authorList>
            <person name="Park H."/>
        </authorList>
    </citation>
    <scope>NUCLEOTIDE SEQUENCE</scope>
    <source>
        <strain evidence="1">KU_202001</strain>
    </source>
</reference>
<feature type="non-terminal residue" evidence="1">
    <location>
        <position position="93"/>
    </location>
</feature>
<evidence type="ECO:0000313" key="2">
    <source>
        <dbReference type="Proteomes" id="UP001057452"/>
    </source>
</evidence>
<sequence>MLRHCHIPRFSSGGRRKMPNVSFGKEKTSSDVEKQPLAGAEAKDVATEPLPPQKILKIFSINIIAQGLPFCRRRGFLSDQSEPQCGAAFCDKG</sequence>
<organism evidence="1 2">
    <name type="scientific">Chaenocephalus aceratus</name>
    <name type="common">Blackfin icefish</name>
    <name type="synonym">Chaenichthys aceratus</name>
    <dbReference type="NCBI Taxonomy" id="36190"/>
    <lineage>
        <taxon>Eukaryota</taxon>
        <taxon>Metazoa</taxon>
        <taxon>Chordata</taxon>
        <taxon>Craniata</taxon>
        <taxon>Vertebrata</taxon>
        <taxon>Euteleostomi</taxon>
        <taxon>Actinopterygii</taxon>
        <taxon>Neopterygii</taxon>
        <taxon>Teleostei</taxon>
        <taxon>Neoteleostei</taxon>
        <taxon>Acanthomorphata</taxon>
        <taxon>Eupercaria</taxon>
        <taxon>Perciformes</taxon>
        <taxon>Notothenioidei</taxon>
        <taxon>Channichthyidae</taxon>
        <taxon>Chaenocephalus</taxon>
    </lineage>
</organism>
<gene>
    <name evidence="1" type="ORF">KUCAC02_015891</name>
</gene>
<name>A0ACB9Y0N8_CHAAC</name>
<keyword evidence="2" id="KW-1185">Reference proteome</keyword>
<dbReference type="Proteomes" id="UP001057452">
    <property type="component" value="Chromosome 1"/>
</dbReference>
<comment type="caution">
    <text evidence="1">The sequence shown here is derived from an EMBL/GenBank/DDBJ whole genome shotgun (WGS) entry which is preliminary data.</text>
</comment>
<accession>A0ACB9Y0N8</accession>
<proteinExistence type="predicted"/>
<dbReference type="EMBL" id="CM043785">
    <property type="protein sequence ID" value="KAI4832957.1"/>
    <property type="molecule type" value="Genomic_DNA"/>
</dbReference>
<evidence type="ECO:0000313" key="1">
    <source>
        <dbReference type="EMBL" id="KAI4832957.1"/>
    </source>
</evidence>